<evidence type="ECO:0008006" key="3">
    <source>
        <dbReference type="Google" id="ProtNLM"/>
    </source>
</evidence>
<dbReference type="InterPro" id="IPR036457">
    <property type="entry name" value="PPM-type-like_dom_sf"/>
</dbReference>
<dbReference type="AlphaFoldDB" id="A0A9X2GC00"/>
<dbReference type="Proteomes" id="UP001139648">
    <property type="component" value="Unassembled WGS sequence"/>
</dbReference>
<comment type="caution">
    <text evidence="1">The sequence shown here is derived from an EMBL/GenBank/DDBJ whole genome shotgun (WGS) entry which is preliminary data.</text>
</comment>
<gene>
    <name evidence="1" type="ORF">HD597_003216</name>
</gene>
<dbReference type="RefSeq" id="WP_253742958.1">
    <property type="nucleotide sequence ID" value="NZ_BAABKA010000001.1"/>
</dbReference>
<sequence length="295" mass="32162">MYLHTRPVSAHKPNEDYVAAAGGTLTQAVLLDGAGGPSELPTGCRHGTPWFVAQLGDAAMTHMRDPIIGLDIALLRAISGVAHSHRTFTCDLSHPGTPSCTAAMLRLQADQVEYLVLGDSTLAAEVNGEVITVTDRRIEAVGDDLWRRMAALPTGTPAHRAARIEFVEHQRRMRNHPLGYPIASVDEEAARDALTGSFPIAEVRRLALLSDGATRFVEFGLGTFSELLDILGSDAPWRLFDEVRAAEAGDPDGRRWPRAKRFDDIAVVYLSGGEIQAHHPVSREQVIQRLVTRPE</sequence>
<evidence type="ECO:0000313" key="2">
    <source>
        <dbReference type="Proteomes" id="UP001139648"/>
    </source>
</evidence>
<proteinExistence type="predicted"/>
<organism evidence="1 2">
    <name type="scientific">Nonomuraea thailandensis</name>
    <dbReference type="NCBI Taxonomy" id="1188745"/>
    <lineage>
        <taxon>Bacteria</taxon>
        <taxon>Bacillati</taxon>
        <taxon>Actinomycetota</taxon>
        <taxon>Actinomycetes</taxon>
        <taxon>Streptosporangiales</taxon>
        <taxon>Streptosporangiaceae</taxon>
        <taxon>Nonomuraea</taxon>
    </lineage>
</organism>
<keyword evidence="2" id="KW-1185">Reference proteome</keyword>
<name>A0A9X2GC00_9ACTN</name>
<evidence type="ECO:0000313" key="1">
    <source>
        <dbReference type="EMBL" id="MCP2356196.1"/>
    </source>
</evidence>
<accession>A0A9X2GC00</accession>
<dbReference type="EMBL" id="JAMZEB010000002">
    <property type="protein sequence ID" value="MCP2356196.1"/>
    <property type="molecule type" value="Genomic_DNA"/>
</dbReference>
<dbReference type="SUPFAM" id="SSF81606">
    <property type="entry name" value="PP2C-like"/>
    <property type="match status" value="1"/>
</dbReference>
<reference evidence="1" key="1">
    <citation type="submission" date="2022-06" db="EMBL/GenBank/DDBJ databases">
        <title>Sequencing the genomes of 1000 actinobacteria strains.</title>
        <authorList>
            <person name="Klenk H.-P."/>
        </authorList>
    </citation>
    <scope>NUCLEOTIDE SEQUENCE</scope>
    <source>
        <strain evidence="1">DSM 46694</strain>
    </source>
</reference>
<protein>
    <recommendedName>
        <fullName evidence="3">Integrase</fullName>
    </recommendedName>
</protein>